<evidence type="ECO:0000256" key="4">
    <source>
        <dbReference type="ARBA" id="ARBA00023152"/>
    </source>
</evidence>
<feature type="active site" evidence="7">
    <location>
        <position position="385"/>
    </location>
</feature>
<evidence type="ECO:0000256" key="8">
    <source>
        <dbReference type="RuleBase" id="RU000612"/>
    </source>
</evidence>
<comment type="function">
    <text evidence="7">Catalyzes the reversible isomerization of glucose-6-phosphate to fructose-6-phosphate.</text>
</comment>
<comment type="catalytic activity">
    <reaction evidence="6 7 8">
        <text>alpha-D-glucose 6-phosphate = beta-D-fructose 6-phosphate</text>
        <dbReference type="Rhea" id="RHEA:11816"/>
        <dbReference type="ChEBI" id="CHEBI:57634"/>
        <dbReference type="ChEBI" id="CHEBI:58225"/>
        <dbReference type="EC" id="5.3.1.9"/>
    </reaction>
</comment>
<dbReference type="InterPro" id="IPR046348">
    <property type="entry name" value="SIS_dom_sf"/>
</dbReference>
<dbReference type="PANTHER" id="PTHR11469:SF1">
    <property type="entry name" value="GLUCOSE-6-PHOSPHATE ISOMERASE"/>
    <property type="match status" value="1"/>
</dbReference>
<dbReference type="UniPathway" id="UPA00109">
    <property type="reaction ID" value="UER00181"/>
</dbReference>
<evidence type="ECO:0000256" key="2">
    <source>
        <dbReference type="ARBA" id="ARBA00006604"/>
    </source>
</evidence>
<evidence type="ECO:0000256" key="6">
    <source>
        <dbReference type="ARBA" id="ARBA00029321"/>
    </source>
</evidence>
<comment type="pathway">
    <text evidence="7">Carbohydrate biosynthesis; gluconeogenesis.</text>
</comment>
<gene>
    <name evidence="7" type="primary">pgi</name>
    <name evidence="10" type="ORF">FHK82_11510</name>
</gene>
<feature type="transmembrane region" description="Helical" evidence="9">
    <location>
        <begin position="314"/>
        <end position="335"/>
    </location>
</feature>
<dbReference type="Gene3D" id="3.40.50.10490">
    <property type="entry name" value="Glucose-6-phosphate isomerase like protein, domain 1"/>
    <property type="match status" value="2"/>
</dbReference>
<dbReference type="UniPathway" id="UPA00138"/>
<dbReference type="PROSITE" id="PS00765">
    <property type="entry name" value="P_GLUCOSE_ISOMERASE_1"/>
    <property type="match status" value="1"/>
</dbReference>
<dbReference type="GO" id="GO:0004347">
    <property type="term" value="F:glucose-6-phosphate isomerase activity"/>
    <property type="evidence" value="ECO:0007669"/>
    <property type="project" value="UniProtKB-UniRule"/>
</dbReference>
<dbReference type="HAMAP" id="MF_00473">
    <property type="entry name" value="G6P_isomerase"/>
    <property type="match status" value="1"/>
</dbReference>
<comment type="pathway">
    <text evidence="1 7 8">Carbohydrate degradation; glycolysis; D-glyceraldehyde 3-phosphate and glycerone phosphate from D-glucose: step 2/4.</text>
</comment>
<dbReference type="InterPro" id="IPR023096">
    <property type="entry name" value="G6P_Isomerase_C"/>
</dbReference>
<dbReference type="GO" id="GO:0051156">
    <property type="term" value="P:glucose 6-phosphate metabolic process"/>
    <property type="evidence" value="ECO:0007669"/>
    <property type="project" value="TreeGrafter"/>
</dbReference>
<evidence type="ECO:0000313" key="10">
    <source>
        <dbReference type="EMBL" id="TVT53708.1"/>
    </source>
</evidence>
<feature type="active site" evidence="7">
    <location>
        <position position="513"/>
    </location>
</feature>
<keyword evidence="9" id="KW-0472">Membrane</keyword>
<dbReference type="PROSITE" id="PS00174">
    <property type="entry name" value="P_GLUCOSE_ISOMERASE_2"/>
    <property type="match status" value="1"/>
</dbReference>
<evidence type="ECO:0000256" key="7">
    <source>
        <dbReference type="HAMAP-Rule" id="MF_00473"/>
    </source>
</evidence>
<sequence length="550" mass="61294">MTLISHSNEWQQLSSHWQQMQHVQMRDLFAKDARRFQSMSLEACGLLLDYSKNRIDHQTLPLLCQLADKAGLKQAITDLFSGATVNTTEGSAALHTALRSRGNEPLIYQGRDVKADIGAVLQKMERFVNTVRSGEWKGSTGRRITDVVNLGVGGSHLGPKMVTEALTHYTDRSLKIYFVSNIDGTHLTETLRDLNPETTLFIVTSKSFTTQETMANAHVAREWCQNGLRKPQGALKQHFVAVSVNRDQVAAFGIEEANLFLIWDWVGGRYSLWSAVGLPIALSIGMPRFYELLAGAADMDEHFRTANFARNIPVLLALLGIWYINFAGIASHAVMPYDQYLRYLPAYIQQLEMESNGKSVSLDGEIVDYETGPIIWGSAGSDGQHSYFQLFHQGTHLSTTDFILPVKSHNPLNGHHTKLLANCLAQTEAMMNGVSVDELKSQMTDTESDSDTCNALIQHRACMGNRPSNTIVTKQITPAVLGAMLACYEHKTYVQGVIWQINSFDQWGVELGKKLARVLEQELQHPEGEPGRHDASTLGLLNFCRVNMQD</sequence>
<keyword evidence="9" id="KW-0812">Transmembrane</keyword>
<dbReference type="SUPFAM" id="SSF53697">
    <property type="entry name" value="SIS domain"/>
    <property type="match status" value="1"/>
</dbReference>
<keyword evidence="7" id="KW-0963">Cytoplasm</keyword>
<dbReference type="InterPro" id="IPR035482">
    <property type="entry name" value="SIS_PGI_2"/>
</dbReference>
<dbReference type="InterPro" id="IPR018189">
    <property type="entry name" value="Phosphoglucose_isomerase_CS"/>
</dbReference>
<dbReference type="GO" id="GO:0005829">
    <property type="term" value="C:cytosol"/>
    <property type="evidence" value="ECO:0007669"/>
    <property type="project" value="TreeGrafter"/>
</dbReference>
<dbReference type="PRINTS" id="PR00662">
    <property type="entry name" value="G6PISOMERASE"/>
</dbReference>
<protein>
    <recommendedName>
        <fullName evidence="7">Glucose-6-phosphate isomerase</fullName>
        <shortName evidence="7">GPI</shortName>
        <ecNumber evidence="7">5.3.1.9</ecNumber>
    </recommendedName>
    <alternativeName>
        <fullName evidence="7">Phosphoglucose isomerase</fullName>
        <shortName evidence="7">PGI</shortName>
    </alternativeName>
    <alternativeName>
        <fullName evidence="7">Phosphohexose isomerase</fullName>
        <shortName evidence="7">PHI</shortName>
    </alternativeName>
</protein>
<comment type="subcellular location">
    <subcellularLocation>
        <location evidence="7">Cytoplasm</location>
    </subcellularLocation>
</comment>
<reference evidence="10 11" key="1">
    <citation type="submission" date="2019-07" db="EMBL/GenBank/DDBJ databases">
        <title>The pathways for chlorine oxyanion respiration interact through the shared metabolite chlorate.</title>
        <authorList>
            <person name="Barnum T.P."/>
            <person name="Cheng Y."/>
            <person name="Hill K.A."/>
            <person name="Lucas L.N."/>
            <person name="Carlson H.K."/>
            <person name="Coates J.D."/>
        </authorList>
    </citation>
    <scope>NUCLEOTIDE SEQUENCE [LARGE SCALE GENOMIC DNA]</scope>
    <source>
        <strain evidence="10">BK-3</strain>
    </source>
</reference>
<dbReference type="PANTHER" id="PTHR11469">
    <property type="entry name" value="GLUCOSE-6-PHOSPHATE ISOMERASE"/>
    <property type="match status" value="1"/>
</dbReference>
<evidence type="ECO:0000256" key="3">
    <source>
        <dbReference type="ARBA" id="ARBA00022432"/>
    </source>
</evidence>
<dbReference type="GO" id="GO:0097367">
    <property type="term" value="F:carbohydrate derivative binding"/>
    <property type="evidence" value="ECO:0007669"/>
    <property type="project" value="InterPro"/>
</dbReference>
<keyword evidence="4 7" id="KW-0324">Glycolysis</keyword>
<accession>A0A558CY57</accession>
<dbReference type="Gene3D" id="1.10.1390.10">
    <property type="match status" value="1"/>
</dbReference>
<dbReference type="CDD" id="cd05015">
    <property type="entry name" value="SIS_PGI_1"/>
    <property type="match status" value="1"/>
</dbReference>
<evidence type="ECO:0000256" key="5">
    <source>
        <dbReference type="ARBA" id="ARBA00023235"/>
    </source>
</evidence>
<dbReference type="GO" id="GO:0006094">
    <property type="term" value="P:gluconeogenesis"/>
    <property type="evidence" value="ECO:0007669"/>
    <property type="project" value="UniProtKB-UniRule"/>
</dbReference>
<feature type="active site" description="Proton donor" evidence="7">
    <location>
        <position position="354"/>
    </location>
</feature>
<dbReference type="EC" id="5.3.1.9" evidence="7"/>
<dbReference type="InterPro" id="IPR001672">
    <property type="entry name" value="G6P_Isomerase"/>
</dbReference>
<dbReference type="EMBL" id="VMRY01000052">
    <property type="protein sequence ID" value="TVT53708.1"/>
    <property type="molecule type" value="Genomic_DNA"/>
</dbReference>
<name>A0A558CY57_9GAMM</name>
<dbReference type="Proteomes" id="UP000317355">
    <property type="component" value="Unassembled WGS sequence"/>
</dbReference>
<evidence type="ECO:0000256" key="1">
    <source>
        <dbReference type="ARBA" id="ARBA00004926"/>
    </source>
</evidence>
<organism evidence="10 11">
    <name type="scientific">Sedimenticola thiotaurini</name>
    <dbReference type="NCBI Taxonomy" id="1543721"/>
    <lineage>
        <taxon>Bacteria</taxon>
        <taxon>Pseudomonadati</taxon>
        <taxon>Pseudomonadota</taxon>
        <taxon>Gammaproteobacteria</taxon>
        <taxon>Chromatiales</taxon>
        <taxon>Sedimenticolaceae</taxon>
        <taxon>Sedimenticola</taxon>
    </lineage>
</organism>
<dbReference type="GO" id="GO:0006096">
    <property type="term" value="P:glycolytic process"/>
    <property type="evidence" value="ECO:0007669"/>
    <property type="project" value="UniProtKB-UniRule"/>
</dbReference>
<keyword evidence="3 7" id="KW-0312">Gluconeogenesis</keyword>
<keyword evidence="5 7" id="KW-0413">Isomerase</keyword>
<evidence type="ECO:0000313" key="11">
    <source>
        <dbReference type="Proteomes" id="UP000317355"/>
    </source>
</evidence>
<evidence type="ECO:0000256" key="9">
    <source>
        <dbReference type="SAM" id="Phobius"/>
    </source>
</evidence>
<dbReference type="GO" id="GO:0048029">
    <property type="term" value="F:monosaccharide binding"/>
    <property type="evidence" value="ECO:0007669"/>
    <property type="project" value="TreeGrafter"/>
</dbReference>
<dbReference type="AlphaFoldDB" id="A0A558CY57"/>
<proteinExistence type="inferred from homology"/>
<dbReference type="PROSITE" id="PS51463">
    <property type="entry name" value="P_GLUCOSE_ISOMERASE_3"/>
    <property type="match status" value="1"/>
</dbReference>
<comment type="caution">
    <text evidence="10">The sequence shown here is derived from an EMBL/GenBank/DDBJ whole genome shotgun (WGS) entry which is preliminary data.</text>
</comment>
<dbReference type="NCBIfam" id="NF001211">
    <property type="entry name" value="PRK00179.1"/>
    <property type="match status" value="1"/>
</dbReference>
<dbReference type="Pfam" id="PF00342">
    <property type="entry name" value="PGI"/>
    <property type="match status" value="1"/>
</dbReference>
<dbReference type="InterPro" id="IPR035476">
    <property type="entry name" value="SIS_PGI_1"/>
</dbReference>
<comment type="similarity">
    <text evidence="2 7 8">Belongs to the GPI family.</text>
</comment>
<keyword evidence="9" id="KW-1133">Transmembrane helix</keyword>
<dbReference type="CDD" id="cd05016">
    <property type="entry name" value="SIS_PGI_2"/>
    <property type="match status" value="1"/>
</dbReference>